<feature type="region of interest" description="Disordered" evidence="1">
    <location>
        <begin position="186"/>
        <end position="266"/>
    </location>
</feature>
<gene>
    <name evidence="3" type="ORF">BEMITA_LOCUS13941</name>
</gene>
<feature type="chain" id="PRO_5040220983" evidence="2">
    <location>
        <begin position="30"/>
        <end position="266"/>
    </location>
</feature>
<feature type="region of interest" description="Disordered" evidence="1">
    <location>
        <begin position="57"/>
        <end position="112"/>
    </location>
</feature>
<keyword evidence="4" id="KW-1185">Reference proteome</keyword>
<proteinExistence type="predicted"/>
<organism evidence="3 4">
    <name type="scientific">Bemisia tabaci</name>
    <name type="common">Sweetpotato whitefly</name>
    <name type="synonym">Aleurodes tabaci</name>
    <dbReference type="NCBI Taxonomy" id="7038"/>
    <lineage>
        <taxon>Eukaryota</taxon>
        <taxon>Metazoa</taxon>
        <taxon>Ecdysozoa</taxon>
        <taxon>Arthropoda</taxon>
        <taxon>Hexapoda</taxon>
        <taxon>Insecta</taxon>
        <taxon>Pterygota</taxon>
        <taxon>Neoptera</taxon>
        <taxon>Paraneoptera</taxon>
        <taxon>Hemiptera</taxon>
        <taxon>Sternorrhyncha</taxon>
        <taxon>Aleyrodoidea</taxon>
        <taxon>Aleyrodidae</taxon>
        <taxon>Aleyrodinae</taxon>
        <taxon>Bemisia</taxon>
    </lineage>
</organism>
<dbReference type="EMBL" id="OU963870">
    <property type="protein sequence ID" value="CAH0395799.1"/>
    <property type="molecule type" value="Genomic_DNA"/>
</dbReference>
<accession>A0A9P0ANR4</accession>
<evidence type="ECO:0000256" key="2">
    <source>
        <dbReference type="SAM" id="SignalP"/>
    </source>
</evidence>
<feature type="compositionally biased region" description="Basic and acidic residues" evidence="1">
    <location>
        <begin position="187"/>
        <end position="204"/>
    </location>
</feature>
<dbReference type="AlphaFoldDB" id="A0A9P0ANR4"/>
<protein>
    <submittedName>
        <fullName evidence="3">Uncharacterized protein</fullName>
    </submittedName>
</protein>
<evidence type="ECO:0000313" key="4">
    <source>
        <dbReference type="Proteomes" id="UP001152759"/>
    </source>
</evidence>
<evidence type="ECO:0000313" key="3">
    <source>
        <dbReference type="EMBL" id="CAH0395799.1"/>
    </source>
</evidence>
<feature type="signal peptide" evidence="2">
    <location>
        <begin position="1"/>
        <end position="29"/>
    </location>
</feature>
<feature type="compositionally biased region" description="Basic and acidic residues" evidence="1">
    <location>
        <begin position="219"/>
        <end position="241"/>
    </location>
</feature>
<name>A0A9P0ANR4_BEMTA</name>
<dbReference type="KEGG" id="btab:109039214"/>
<feature type="compositionally biased region" description="Basic and acidic residues" evidence="1">
    <location>
        <begin position="99"/>
        <end position="108"/>
    </location>
</feature>
<evidence type="ECO:0000256" key="1">
    <source>
        <dbReference type="SAM" id="MobiDB-lite"/>
    </source>
</evidence>
<keyword evidence="2" id="KW-0732">Signal</keyword>
<reference evidence="3" key="1">
    <citation type="submission" date="2021-12" db="EMBL/GenBank/DDBJ databases">
        <authorList>
            <person name="King R."/>
        </authorList>
    </citation>
    <scope>NUCLEOTIDE SEQUENCE</scope>
</reference>
<sequence>MCSLLEPSASMAPVLLVVFLATAFHQTDTLQVCMTSGDARVGRSDVREVLRGQIDPSFWPTRGRRGGSSEESEPPFWANRGREFQSEEEQPPFWGNRGRTLDQDPDTHHHSRPPMEALLAVDRDPEALIPHIQKWFNVRKRQQRLASCCDTPFSANYPMYVGEPQHILLERRGGSEEKVDQFWVSRGRREATEKRESNLERLNREFSPLDEDEAQEPSVQKRSEPPPAPKAEDPNAEDAKFWKSLASTIGAKRAHPSNASDAEPRQ</sequence>
<dbReference type="Proteomes" id="UP001152759">
    <property type="component" value="Chromosome 9"/>
</dbReference>